<dbReference type="PROSITE" id="PS51900">
    <property type="entry name" value="CB"/>
    <property type="match status" value="1"/>
</dbReference>
<organism evidence="8 9">
    <name type="scientific">Yersinia mollaretii</name>
    <dbReference type="NCBI Taxonomy" id="33060"/>
    <lineage>
        <taxon>Bacteria</taxon>
        <taxon>Pseudomonadati</taxon>
        <taxon>Pseudomonadota</taxon>
        <taxon>Gammaproteobacteria</taxon>
        <taxon>Enterobacterales</taxon>
        <taxon>Yersiniaceae</taxon>
        <taxon>Yersinia</taxon>
    </lineage>
</organism>
<protein>
    <submittedName>
        <fullName evidence="8">Integrase</fullName>
    </submittedName>
</protein>
<sequence>MAARRRSAALRDLPPNLYVRNGGYYSYKDPRTGKEFGLGRDKRLAINQAVEANMQLMDAGSAVRLVDRINSVAVITVSDWVKTYTEVLSKRGLKSKTITGYHSRLDVVDEVFASRPMDSISTKDIATLLNDYTNNGKAASAKLMRSFLTDFFREAVSEGIIYNNPVDATKNPKIEVKRARLSLDNFLSIRSAAADMPGWVVDSMDLAIVTGQRVGDVRKMKWSDIKDDKLFVEQEKTGMRIIIPFDVKLDTLSLSLRDIIARCENRAIKGETIISSDKGESFADKTLTKRFAKARDLANITWEGINPPPFHEIRSLASRLYEKEMGKEFSQKILGHKSAQTTDKYRDVRGSEWIEIEV</sequence>
<dbReference type="Gene3D" id="3.30.160.60">
    <property type="entry name" value="Classic Zinc Finger"/>
    <property type="match status" value="1"/>
</dbReference>
<dbReference type="InterPro" id="IPR004107">
    <property type="entry name" value="Integrase_SAM-like_N"/>
</dbReference>
<dbReference type="Pfam" id="PF09003">
    <property type="entry name" value="Arm-DNA-bind_1"/>
    <property type="match status" value="1"/>
</dbReference>
<evidence type="ECO:0000313" key="9">
    <source>
        <dbReference type="Proteomes" id="UP000040841"/>
    </source>
</evidence>
<feature type="domain" description="Tyr recombinase" evidence="6">
    <location>
        <begin position="176"/>
        <end position="358"/>
    </location>
</feature>
<dbReference type="PANTHER" id="PTHR30349">
    <property type="entry name" value="PHAGE INTEGRASE-RELATED"/>
    <property type="match status" value="1"/>
</dbReference>
<reference evidence="8 9" key="1">
    <citation type="submission" date="2015-03" db="EMBL/GenBank/DDBJ databases">
        <authorList>
            <consortium name="Pathogen Informatics"/>
            <person name="Murphy D."/>
        </authorList>
    </citation>
    <scope>NUCLEOTIDE SEQUENCE [LARGE SCALE GENOMIC DNA]</scope>
    <source>
        <strain evidence="8 9">FE82747</strain>
    </source>
</reference>
<dbReference type="SUPFAM" id="SSF56349">
    <property type="entry name" value="DNA breaking-rejoining enzymes"/>
    <property type="match status" value="1"/>
</dbReference>
<dbReference type="EMBL" id="CQBM01000004">
    <property type="protein sequence ID" value="CNI13027.1"/>
    <property type="molecule type" value="Genomic_DNA"/>
</dbReference>
<dbReference type="InterPro" id="IPR002104">
    <property type="entry name" value="Integrase_catalytic"/>
</dbReference>
<evidence type="ECO:0000256" key="2">
    <source>
        <dbReference type="ARBA" id="ARBA00022908"/>
    </source>
</evidence>
<evidence type="ECO:0000313" key="8">
    <source>
        <dbReference type="EMBL" id="CNI13027.1"/>
    </source>
</evidence>
<comment type="similarity">
    <text evidence="1">Belongs to the 'phage' integrase family.</text>
</comment>
<dbReference type="SUPFAM" id="SSF54171">
    <property type="entry name" value="DNA-binding domain"/>
    <property type="match status" value="1"/>
</dbReference>
<evidence type="ECO:0000256" key="4">
    <source>
        <dbReference type="ARBA" id="ARBA00023172"/>
    </source>
</evidence>
<dbReference type="AlphaFoldDB" id="A0AA36LMA6"/>
<dbReference type="InterPro" id="IPR010998">
    <property type="entry name" value="Integrase_recombinase_N"/>
</dbReference>
<dbReference type="PROSITE" id="PS51898">
    <property type="entry name" value="TYR_RECOMBINASE"/>
    <property type="match status" value="1"/>
</dbReference>
<dbReference type="GO" id="GO:0003677">
    <property type="term" value="F:DNA binding"/>
    <property type="evidence" value="ECO:0007669"/>
    <property type="project" value="UniProtKB-UniRule"/>
</dbReference>
<proteinExistence type="inferred from homology"/>
<dbReference type="PANTHER" id="PTHR30349:SF64">
    <property type="entry name" value="PROPHAGE INTEGRASE INTD-RELATED"/>
    <property type="match status" value="1"/>
</dbReference>
<dbReference type="GO" id="GO:0006310">
    <property type="term" value="P:DNA recombination"/>
    <property type="evidence" value="ECO:0007669"/>
    <property type="project" value="UniProtKB-KW"/>
</dbReference>
<dbReference type="Gene3D" id="1.10.150.130">
    <property type="match status" value="1"/>
</dbReference>
<dbReference type="InterPro" id="IPR013762">
    <property type="entry name" value="Integrase-like_cat_sf"/>
</dbReference>
<dbReference type="GO" id="GO:0008907">
    <property type="term" value="F:integrase activity"/>
    <property type="evidence" value="ECO:0007669"/>
    <property type="project" value="InterPro"/>
</dbReference>
<dbReference type="Proteomes" id="UP000040841">
    <property type="component" value="Unassembled WGS sequence"/>
</dbReference>
<dbReference type="InterPro" id="IPR044068">
    <property type="entry name" value="CB"/>
</dbReference>
<evidence type="ECO:0000259" key="6">
    <source>
        <dbReference type="PROSITE" id="PS51898"/>
    </source>
</evidence>
<dbReference type="InterPro" id="IPR016177">
    <property type="entry name" value="DNA-bd_dom_sf"/>
</dbReference>
<dbReference type="RefSeq" id="WP_049678657.1">
    <property type="nucleotide sequence ID" value="NZ_CABMMJ010000004.1"/>
</dbReference>
<dbReference type="CDD" id="cd00800">
    <property type="entry name" value="INT_Lambda_C"/>
    <property type="match status" value="1"/>
</dbReference>
<dbReference type="Pfam" id="PF00589">
    <property type="entry name" value="Phage_integrase"/>
    <property type="match status" value="1"/>
</dbReference>
<dbReference type="InterPro" id="IPR015094">
    <property type="entry name" value="Integrase_lambda-typ_DNA-bd_N"/>
</dbReference>
<dbReference type="Pfam" id="PF02899">
    <property type="entry name" value="Phage_int_SAM_1"/>
    <property type="match status" value="1"/>
</dbReference>
<evidence type="ECO:0000256" key="5">
    <source>
        <dbReference type="PROSITE-ProRule" id="PRU01248"/>
    </source>
</evidence>
<feature type="domain" description="Core-binding (CB)" evidence="7">
    <location>
        <begin position="75"/>
        <end position="156"/>
    </location>
</feature>
<dbReference type="InterPro" id="IPR011010">
    <property type="entry name" value="DNA_brk_join_enz"/>
</dbReference>
<dbReference type="Gene3D" id="1.10.443.10">
    <property type="entry name" value="Intergrase catalytic core"/>
    <property type="match status" value="1"/>
</dbReference>
<comment type="caution">
    <text evidence="8">The sequence shown here is derived from an EMBL/GenBank/DDBJ whole genome shotgun (WGS) entry which is preliminary data.</text>
</comment>
<dbReference type="InterPro" id="IPR050090">
    <property type="entry name" value="Tyrosine_recombinase_XerCD"/>
</dbReference>
<keyword evidence="4" id="KW-0233">DNA recombination</keyword>
<evidence type="ECO:0000259" key="7">
    <source>
        <dbReference type="PROSITE" id="PS51900"/>
    </source>
</evidence>
<gene>
    <name evidence="8" type="primary">int</name>
    <name evidence="8" type="ORF">ERS008502_02354</name>
</gene>
<keyword evidence="3 5" id="KW-0238">DNA-binding</keyword>
<evidence type="ECO:0000256" key="3">
    <source>
        <dbReference type="ARBA" id="ARBA00023125"/>
    </source>
</evidence>
<evidence type="ECO:0000256" key="1">
    <source>
        <dbReference type="ARBA" id="ARBA00008857"/>
    </source>
</evidence>
<name>A0AA36LMA6_YERMO</name>
<accession>A0AA36LMA6</accession>
<keyword evidence="2" id="KW-0229">DNA integration</keyword>